<reference evidence="1" key="1">
    <citation type="submission" date="2022-02" db="EMBL/GenBank/DDBJ databases">
        <title>Plant Genome Project.</title>
        <authorList>
            <person name="Zhang R.-G."/>
        </authorList>
    </citation>
    <scope>NUCLEOTIDE SEQUENCE</scope>
    <source>
        <strain evidence="1">AT1</strain>
    </source>
</reference>
<protein>
    <submittedName>
        <fullName evidence="1">Uncharacterized protein</fullName>
    </submittedName>
</protein>
<comment type="caution">
    <text evidence="1">The sequence shown here is derived from an EMBL/GenBank/DDBJ whole genome shotgun (WGS) entry which is preliminary data.</text>
</comment>
<organism evidence="1 2">
    <name type="scientific">Rhododendron molle</name>
    <name type="common">Chinese azalea</name>
    <name type="synonym">Azalea mollis</name>
    <dbReference type="NCBI Taxonomy" id="49168"/>
    <lineage>
        <taxon>Eukaryota</taxon>
        <taxon>Viridiplantae</taxon>
        <taxon>Streptophyta</taxon>
        <taxon>Embryophyta</taxon>
        <taxon>Tracheophyta</taxon>
        <taxon>Spermatophyta</taxon>
        <taxon>Magnoliopsida</taxon>
        <taxon>eudicotyledons</taxon>
        <taxon>Gunneridae</taxon>
        <taxon>Pentapetalae</taxon>
        <taxon>asterids</taxon>
        <taxon>Ericales</taxon>
        <taxon>Ericaceae</taxon>
        <taxon>Ericoideae</taxon>
        <taxon>Rhodoreae</taxon>
        <taxon>Rhododendron</taxon>
    </lineage>
</organism>
<evidence type="ECO:0000313" key="2">
    <source>
        <dbReference type="Proteomes" id="UP001062846"/>
    </source>
</evidence>
<dbReference type="Proteomes" id="UP001062846">
    <property type="component" value="Chromosome 4"/>
</dbReference>
<dbReference type="EMBL" id="CM046391">
    <property type="protein sequence ID" value="KAI8561716.1"/>
    <property type="molecule type" value="Genomic_DNA"/>
</dbReference>
<gene>
    <name evidence="1" type="ORF">RHMOL_Rhmol04G0362400</name>
</gene>
<accession>A0ACC0P830</accession>
<evidence type="ECO:0000313" key="1">
    <source>
        <dbReference type="EMBL" id="KAI8561716.1"/>
    </source>
</evidence>
<keyword evidence="2" id="KW-1185">Reference proteome</keyword>
<name>A0ACC0P830_RHOML</name>
<sequence length="88" mass="10419">MSRQADLVKIGMEGFAILEEMEYLRRNNRKPPPPHPEVQPRRPTTFWRPVVQPIEDPVIWRFRGAKSYEAVVITETKHHNFGAYGRQY</sequence>
<proteinExistence type="predicted"/>